<reference evidence="1" key="1">
    <citation type="submission" date="2018-02" db="EMBL/GenBank/DDBJ databases">
        <title>Rhizophora mucronata_Transcriptome.</title>
        <authorList>
            <person name="Meera S.P."/>
            <person name="Sreeshan A."/>
            <person name="Augustine A."/>
        </authorList>
    </citation>
    <scope>NUCLEOTIDE SEQUENCE</scope>
    <source>
        <tissue evidence="1">Leaf</tissue>
    </source>
</reference>
<name>A0A2P2NND8_RHIMU</name>
<dbReference type="EMBL" id="GGEC01063544">
    <property type="protein sequence ID" value="MBX44028.1"/>
    <property type="molecule type" value="Transcribed_RNA"/>
</dbReference>
<accession>A0A2P2NND8</accession>
<organism evidence="1">
    <name type="scientific">Rhizophora mucronata</name>
    <name type="common">Asiatic mangrove</name>
    <dbReference type="NCBI Taxonomy" id="61149"/>
    <lineage>
        <taxon>Eukaryota</taxon>
        <taxon>Viridiplantae</taxon>
        <taxon>Streptophyta</taxon>
        <taxon>Embryophyta</taxon>
        <taxon>Tracheophyta</taxon>
        <taxon>Spermatophyta</taxon>
        <taxon>Magnoliopsida</taxon>
        <taxon>eudicotyledons</taxon>
        <taxon>Gunneridae</taxon>
        <taxon>Pentapetalae</taxon>
        <taxon>rosids</taxon>
        <taxon>fabids</taxon>
        <taxon>Malpighiales</taxon>
        <taxon>Rhizophoraceae</taxon>
        <taxon>Rhizophora</taxon>
    </lineage>
</organism>
<sequence>MFIDIDLQ</sequence>
<evidence type="ECO:0000313" key="1">
    <source>
        <dbReference type="EMBL" id="MBX44028.1"/>
    </source>
</evidence>
<proteinExistence type="predicted"/>
<protein>
    <submittedName>
        <fullName evidence="1">Uncharacterized protein</fullName>
    </submittedName>
</protein>